<feature type="region of interest" description="Disordered" evidence="1">
    <location>
        <begin position="39"/>
        <end position="64"/>
    </location>
</feature>
<evidence type="ECO:0000256" key="1">
    <source>
        <dbReference type="SAM" id="MobiDB-lite"/>
    </source>
</evidence>
<name>A0A927IRQ5_9HYPH</name>
<comment type="caution">
    <text evidence="2">The sequence shown here is derived from an EMBL/GenBank/DDBJ whole genome shotgun (WGS) entry which is preliminary data.</text>
</comment>
<dbReference type="RefSeq" id="WP_191777559.1">
    <property type="nucleotide sequence ID" value="NZ_JACYFU010000004.1"/>
</dbReference>
<organism evidence="2 3">
    <name type="scientific">Devosia oryzisoli</name>
    <dbReference type="NCBI Taxonomy" id="2774138"/>
    <lineage>
        <taxon>Bacteria</taxon>
        <taxon>Pseudomonadati</taxon>
        <taxon>Pseudomonadota</taxon>
        <taxon>Alphaproteobacteria</taxon>
        <taxon>Hyphomicrobiales</taxon>
        <taxon>Devosiaceae</taxon>
        <taxon>Devosia</taxon>
    </lineage>
</organism>
<protein>
    <submittedName>
        <fullName evidence="2">DUF2934 domain-containing protein</fullName>
    </submittedName>
</protein>
<keyword evidence="3" id="KW-1185">Reference proteome</keyword>
<dbReference type="InterPro" id="IPR021327">
    <property type="entry name" value="DUF2934"/>
</dbReference>
<sequence>MHDIDNDKIRNRAYQLWDEAGQPEGREQDFWYQAERELAEKEDVDTSEETSTVTPPPVVPGGLG</sequence>
<feature type="compositionally biased region" description="Pro residues" evidence="1">
    <location>
        <begin position="54"/>
        <end position="64"/>
    </location>
</feature>
<accession>A0A927IRQ5</accession>
<dbReference type="AlphaFoldDB" id="A0A927IRQ5"/>
<gene>
    <name evidence="2" type="ORF">IC608_15920</name>
</gene>
<proteinExistence type="predicted"/>
<evidence type="ECO:0000313" key="2">
    <source>
        <dbReference type="EMBL" id="MBD8066960.1"/>
    </source>
</evidence>
<reference evidence="2" key="1">
    <citation type="submission" date="2020-09" db="EMBL/GenBank/DDBJ databases">
        <title>Genome seq and assembly of Devosia sp.</title>
        <authorList>
            <person name="Chhetri G."/>
        </authorList>
    </citation>
    <scope>NUCLEOTIDE SEQUENCE</scope>
    <source>
        <strain evidence="2">PTR5</strain>
    </source>
</reference>
<dbReference type="Pfam" id="PF11154">
    <property type="entry name" value="DUF2934"/>
    <property type="match status" value="1"/>
</dbReference>
<evidence type="ECO:0000313" key="3">
    <source>
        <dbReference type="Proteomes" id="UP000654108"/>
    </source>
</evidence>
<dbReference type="EMBL" id="JACYFU010000004">
    <property type="protein sequence ID" value="MBD8066960.1"/>
    <property type="molecule type" value="Genomic_DNA"/>
</dbReference>
<dbReference type="Proteomes" id="UP000654108">
    <property type="component" value="Unassembled WGS sequence"/>
</dbReference>